<proteinExistence type="inferred from homology"/>
<reference evidence="5" key="1">
    <citation type="journal article" date="2016" name="Insect Biochem. Mol. Biol.">
        <title>Multifaceted biological insights from a draft genome sequence of the tobacco hornworm moth, Manduca sexta.</title>
        <authorList>
            <person name="Kanost M.R."/>
            <person name="Arrese E.L."/>
            <person name="Cao X."/>
            <person name="Chen Y.R."/>
            <person name="Chellapilla S."/>
            <person name="Goldsmith M.R."/>
            <person name="Grosse-Wilde E."/>
            <person name="Heckel D.G."/>
            <person name="Herndon N."/>
            <person name="Jiang H."/>
            <person name="Papanicolaou A."/>
            <person name="Qu J."/>
            <person name="Soulages J.L."/>
            <person name="Vogel H."/>
            <person name="Walters J."/>
            <person name="Waterhouse R.M."/>
            <person name="Ahn S.J."/>
            <person name="Almeida F.C."/>
            <person name="An C."/>
            <person name="Aqrawi P."/>
            <person name="Bretschneider A."/>
            <person name="Bryant W.B."/>
            <person name="Bucks S."/>
            <person name="Chao H."/>
            <person name="Chevignon G."/>
            <person name="Christen J.M."/>
            <person name="Clarke D.F."/>
            <person name="Dittmer N.T."/>
            <person name="Ferguson L.C.F."/>
            <person name="Garavelou S."/>
            <person name="Gordon K.H.J."/>
            <person name="Gunaratna R.T."/>
            <person name="Han Y."/>
            <person name="Hauser F."/>
            <person name="He Y."/>
            <person name="Heidel-Fischer H."/>
            <person name="Hirsh A."/>
            <person name="Hu Y."/>
            <person name="Jiang H."/>
            <person name="Kalra D."/>
            <person name="Klinner C."/>
            <person name="Konig C."/>
            <person name="Kovar C."/>
            <person name="Kroll A.R."/>
            <person name="Kuwar S.S."/>
            <person name="Lee S.L."/>
            <person name="Lehman R."/>
            <person name="Li K."/>
            <person name="Li Z."/>
            <person name="Liang H."/>
            <person name="Lovelace S."/>
            <person name="Lu Z."/>
            <person name="Mansfield J.H."/>
            <person name="McCulloch K.J."/>
            <person name="Mathew T."/>
            <person name="Morton B."/>
            <person name="Muzny D.M."/>
            <person name="Neunemann D."/>
            <person name="Ongeri F."/>
            <person name="Pauchet Y."/>
            <person name="Pu L.L."/>
            <person name="Pyrousis I."/>
            <person name="Rao X.J."/>
            <person name="Redding A."/>
            <person name="Roesel C."/>
            <person name="Sanchez-Gracia A."/>
            <person name="Schaack S."/>
            <person name="Shukla A."/>
            <person name="Tetreau G."/>
            <person name="Wang Y."/>
            <person name="Xiong G.H."/>
            <person name="Traut W."/>
            <person name="Walsh T.K."/>
            <person name="Worley K.C."/>
            <person name="Wu D."/>
            <person name="Wu W."/>
            <person name="Wu Y.Q."/>
            <person name="Zhang X."/>
            <person name="Zou Z."/>
            <person name="Zucker H."/>
            <person name="Briscoe A.D."/>
            <person name="Burmester T."/>
            <person name="Clem R.J."/>
            <person name="Feyereisen R."/>
            <person name="Grimmelikhuijzen C.J.P."/>
            <person name="Hamodrakas S.J."/>
            <person name="Hansson B.S."/>
            <person name="Huguet E."/>
            <person name="Jermiin L.S."/>
            <person name="Lan Q."/>
            <person name="Lehman H.K."/>
            <person name="Lorenzen M."/>
            <person name="Merzendorfer H."/>
            <person name="Michalopoulos I."/>
            <person name="Morton D.B."/>
            <person name="Muthukrishnan S."/>
            <person name="Oakeshott J.G."/>
            <person name="Palmer W."/>
            <person name="Park Y."/>
            <person name="Passarelli A.L."/>
            <person name="Rozas J."/>
            <person name="Schwartz L.M."/>
            <person name="Smith W."/>
            <person name="Southgate A."/>
            <person name="Vilcinskas A."/>
            <person name="Vogt R."/>
            <person name="Wang P."/>
            <person name="Werren J."/>
            <person name="Yu X.Q."/>
            <person name="Zhou J.J."/>
            <person name="Brown S.J."/>
            <person name="Scherer S.E."/>
            <person name="Richards S."/>
            <person name="Blissard G.W."/>
        </authorList>
    </citation>
    <scope>NUCLEOTIDE SEQUENCE</scope>
</reference>
<sequence length="137" mass="15859">MLRLQTPSIFGDEIVLRSIDWLENFPWKQENSVRTENDKYVICLQVKDFSPEEIKVKTADGFIVVEAKHEEKRDEHGFISRELKRRYQLPKGCRLENVTSKLSPDGFLTIVIPRPALLNQDTLIPVSHEASKPKSKL</sequence>
<dbReference type="Proteomes" id="UP000791440">
    <property type="component" value="Unassembled WGS sequence"/>
</dbReference>
<organism evidence="5 6">
    <name type="scientific">Manduca sexta</name>
    <name type="common">Tobacco hawkmoth</name>
    <name type="synonym">Tobacco hornworm</name>
    <dbReference type="NCBI Taxonomy" id="7130"/>
    <lineage>
        <taxon>Eukaryota</taxon>
        <taxon>Metazoa</taxon>
        <taxon>Ecdysozoa</taxon>
        <taxon>Arthropoda</taxon>
        <taxon>Hexapoda</taxon>
        <taxon>Insecta</taxon>
        <taxon>Pterygota</taxon>
        <taxon>Neoptera</taxon>
        <taxon>Endopterygota</taxon>
        <taxon>Lepidoptera</taxon>
        <taxon>Glossata</taxon>
        <taxon>Ditrysia</taxon>
        <taxon>Bombycoidea</taxon>
        <taxon>Sphingidae</taxon>
        <taxon>Sphinginae</taxon>
        <taxon>Sphingini</taxon>
        <taxon>Manduca</taxon>
    </lineage>
</organism>
<reference evidence="5" key="2">
    <citation type="submission" date="2020-12" db="EMBL/GenBank/DDBJ databases">
        <authorList>
            <person name="Kanost M."/>
        </authorList>
    </citation>
    <scope>NUCLEOTIDE SEQUENCE</scope>
</reference>
<dbReference type="EMBL" id="JH668390">
    <property type="protein sequence ID" value="KAG6450587.1"/>
    <property type="molecule type" value="Genomic_DNA"/>
</dbReference>
<comment type="caution">
    <text evidence="5">The sequence shown here is derived from an EMBL/GenBank/DDBJ whole genome shotgun (WGS) entry which is preliminary data.</text>
</comment>
<accession>A0A921Z5J8</accession>
<dbReference type="GO" id="GO:0009408">
    <property type="term" value="P:response to heat"/>
    <property type="evidence" value="ECO:0007669"/>
    <property type="project" value="TreeGrafter"/>
</dbReference>
<dbReference type="PROSITE" id="PS01031">
    <property type="entry name" value="SHSP"/>
    <property type="match status" value="1"/>
</dbReference>
<dbReference type="PANTHER" id="PTHR45640:SF26">
    <property type="entry name" value="RE23625P"/>
    <property type="match status" value="1"/>
</dbReference>
<evidence type="ECO:0000256" key="2">
    <source>
        <dbReference type="PROSITE-ProRule" id="PRU00285"/>
    </source>
</evidence>
<evidence type="ECO:0000313" key="6">
    <source>
        <dbReference type="Proteomes" id="UP000791440"/>
    </source>
</evidence>
<evidence type="ECO:0000259" key="4">
    <source>
        <dbReference type="PROSITE" id="PS01031"/>
    </source>
</evidence>
<dbReference type="GO" id="GO:0042026">
    <property type="term" value="P:protein refolding"/>
    <property type="evidence" value="ECO:0007669"/>
    <property type="project" value="TreeGrafter"/>
</dbReference>
<protein>
    <recommendedName>
        <fullName evidence="4">SHSP domain-containing protein</fullName>
    </recommendedName>
</protein>
<keyword evidence="6" id="KW-1185">Reference proteome</keyword>
<dbReference type="CDD" id="cd06526">
    <property type="entry name" value="metazoan_ACD"/>
    <property type="match status" value="1"/>
</dbReference>
<dbReference type="Pfam" id="PF00011">
    <property type="entry name" value="HSP20"/>
    <property type="match status" value="1"/>
</dbReference>
<comment type="similarity">
    <text evidence="1 2 3">Belongs to the small heat shock protein (HSP20) family.</text>
</comment>
<dbReference type="InterPro" id="IPR001436">
    <property type="entry name" value="Alpha-crystallin/sHSP_animal"/>
</dbReference>
<gene>
    <name evidence="5" type="ORF">O3G_MSEX006665</name>
</gene>
<dbReference type="InterPro" id="IPR002068">
    <property type="entry name" value="A-crystallin/Hsp20_dom"/>
</dbReference>
<dbReference type="AlphaFoldDB" id="A0A921Z5J8"/>
<dbReference type="GO" id="GO:0051082">
    <property type="term" value="F:unfolded protein binding"/>
    <property type="evidence" value="ECO:0007669"/>
    <property type="project" value="TreeGrafter"/>
</dbReference>
<feature type="domain" description="SHSP" evidence="4">
    <location>
        <begin position="22"/>
        <end position="129"/>
    </location>
</feature>
<dbReference type="InterPro" id="IPR055269">
    <property type="entry name" value="Alpha-crystallin/HSP_16"/>
</dbReference>
<dbReference type="PANTHER" id="PTHR45640">
    <property type="entry name" value="HEAT SHOCK PROTEIN HSP-12.2-RELATED"/>
    <property type="match status" value="1"/>
</dbReference>
<evidence type="ECO:0000256" key="1">
    <source>
        <dbReference type="PIRNR" id="PIRNR036514"/>
    </source>
</evidence>
<evidence type="ECO:0000313" key="5">
    <source>
        <dbReference type="EMBL" id="KAG6450587.1"/>
    </source>
</evidence>
<dbReference type="GO" id="GO:0005737">
    <property type="term" value="C:cytoplasm"/>
    <property type="evidence" value="ECO:0007669"/>
    <property type="project" value="TreeGrafter"/>
</dbReference>
<dbReference type="GO" id="GO:0005634">
    <property type="term" value="C:nucleus"/>
    <property type="evidence" value="ECO:0007669"/>
    <property type="project" value="TreeGrafter"/>
</dbReference>
<name>A0A921Z5J8_MANSE</name>
<dbReference type="PIRSF" id="PIRSF036514">
    <property type="entry name" value="Sm_HSP_B1"/>
    <property type="match status" value="1"/>
</dbReference>
<evidence type="ECO:0000256" key="3">
    <source>
        <dbReference type="RuleBase" id="RU003616"/>
    </source>
</evidence>